<keyword evidence="1" id="KW-0547">Nucleotide-binding</keyword>
<gene>
    <name evidence="3" type="ORF">X474_13110</name>
</gene>
<dbReference type="GO" id="GO:0005829">
    <property type="term" value="C:cytosol"/>
    <property type="evidence" value="ECO:0007669"/>
    <property type="project" value="TreeGrafter"/>
</dbReference>
<dbReference type="Gene3D" id="3.40.50.2300">
    <property type="match status" value="1"/>
</dbReference>
<evidence type="ECO:0000256" key="1">
    <source>
        <dbReference type="ARBA" id="ARBA00022741"/>
    </source>
</evidence>
<dbReference type="GO" id="GO:0009898">
    <property type="term" value="C:cytoplasmic side of plasma membrane"/>
    <property type="evidence" value="ECO:0007669"/>
    <property type="project" value="TreeGrafter"/>
</dbReference>
<dbReference type="InParanoid" id="A0A0D2JEG8"/>
<dbReference type="OrthoDB" id="9768734at2"/>
<dbReference type="GO" id="GO:0016887">
    <property type="term" value="F:ATP hydrolysis activity"/>
    <property type="evidence" value="ECO:0007669"/>
    <property type="project" value="TreeGrafter"/>
</dbReference>
<protein>
    <recommendedName>
        <fullName evidence="5">Response regulatory domain-containing protein</fullName>
    </recommendedName>
</protein>
<dbReference type="GO" id="GO:0051782">
    <property type="term" value="P:negative regulation of cell division"/>
    <property type="evidence" value="ECO:0007669"/>
    <property type="project" value="TreeGrafter"/>
</dbReference>
<evidence type="ECO:0000256" key="2">
    <source>
        <dbReference type="ARBA" id="ARBA00022840"/>
    </source>
</evidence>
<name>A0A0D2JEG8_9BACT</name>
<dbReference type="Proteomes" id="UP000032233">
    <property type="component" value="Unassembled WGS sequence"/>
</dbReference>
<dbReference type="EMBL" id="AZAC01000014">
    <property type="protein sequence ID" value="KIX14011.1"/>
    <property type="molecule type" value="Genomic_DNA"/>
</dbReference>
<dbReference type="Pfam" id="PF10609">
    <property type="entry name" value="ParA"/>
    <property type="match status" value="1"/>
</dbReference>
<reference evidence="3 4" key="1">
    <citation type="submission" date="2013-11" db="EMBL/GenBank/DDBJ databases">
        <title>Metagenomic analysis of a methanogenic consortium involved in long chain n-alkane degradation.</title>
        <authorList>
            <person name="Davidova I.A."/>
            <person name="Callaghan A.V."/>
            <person name="Wawrik B."/>
            <person name="Pruitt S."/>
            <person name="Marks C."/>
            <person name="Duncan K.E."/>
            <person name="Suflita J.M."/>
        </authorList>
    </citation>
    <scope>NUCLEOTIDE SEQUENCE [LARGE SCALE GENOMIC DNA]</scope>
    <source>
        <strain evidence="3 4">SPR</strain>
    </source>
</reference>
<sequence length="380" mass="41845">MNQSSLETLGLSLSRKGSELIRKLSASTPLVDLILVESSLEEFERKVMGMRPRLLIVEHDPANQPQLDLLERLRISASWAMVVALSPSKDPDHIINAIHLGVREYLIVDQELGQNFKDAMLRLNMPGQSGESARGRIIAVTGAKGGVGTSHLALNLTWSLSQDQAHRSVLVDLDIFGGNQAFMLDVSPDKDISLISRNFDQLDDVFLDSLLIEITPGMRLLAAPEDPAEAETVTPDHVLAILGRLARSHSFVVLDLGDGLEDTTLAALDKAERILMVFEPNLVGLKAATRMSSLLDRLGHEKGKLWPVVNRTNSRKAITANQIESALNRSVAAWLPNEYPNITEALDSGRPLLRIKPKSKWGTSLRELAEKVAQWQGEEE</sequence>
<dbReference type="RefSeq" id="WP_044349004.1">
    <property type="nucleotide sequence ID" value="NZ_AZAC01000014.1"/>
</dbReference>
<evidence type="ECO:0000313" key="3">
    <source>
        <dbReference type="EMBL" id="KIX14011.1"/>
    </source>
</evidence>
<organism evidence="3 4">
    <name type="scientific">Dethiosulfatarculus sandiegensis</name>
    <dbReference type="NCBI Taxonomy" id="1429043"/>
    <lineage>
        <taxon>Bacteria</taxon>
        <taxon>Pseudomonadati</taxon>
        <taxon>Thermodesulfobacteriota</taxon>
        <taxon>Desulfarculia</taxon>
        <taxon>Desulfarculales</taxon>
        <taxon>Desulfarculaceae</taxon>
        <taxon>Dethiosulfatarculus</taxon>
    </lineage>
</organism>
<dbReference type="InterPro" id="IPR033756">
    <property type="entry name" value="YlxH/NBP35"/>
</dbReference>
<evidence type="ECO:0000313" key="4">
    <source>
        <dbReference type="Proteomes" id="UP000032233"/>
    </source>
</evidence>
<keyword evidence="2" id="KW-0067">ATP-binding</keyword>
<dbReference type="PANTHER" id="PTHR43384:SF13">
    <property type="entry name" value="SLR0110 PROTEIN"/>
    <property type="match status" value="1"/>
</dbReference>
<evidence type="ECO:0008006" key="5">
    <source>
        <dbReference type="Google" id="ProtNLM"/>
    </source>
</evidence>
<dbReference type="PANTHER" id="PTHR43384">
    <property type="entry name" value="SEPTUM SITE-DETERMINING PROTEIN MIND HOMOLOG, CHLOROPLASTIC-RELATED"/>
    <property type="match status" value="1"/>
</dbReference>
<dbReference type="SUPFAM" id="SSF52540">
    <property type="entry name" value="P-loop containing nucleoside triphosphate hydrolases"/>
    <property type="match status" value="1"/>
</dbReference>
<dbReference type="InterPro" id="IPR050625">
    <property type="entry name" value="ParA/MinD_ATPase"/>
</dbReference>
<comment type="caution">
    <text evidence="3">The sequence shown here is derived from an EMBL/GenBank/DDBJ whole genome shotgun (WGS) entry which is preliminary data.</text>
</comment>
<dbReference type="InterPro" id="IPR027417">
    <property type="entry name" value="P-loop_NTPase"/>
</dbReference>
<dbReference type="Gene3D" id="3.40.50.300">
    <property type="entry name" value="P-loop containing nucleotide triphosphate hydrolases"/>
    <property type="match status" value="1"/>
</dbReference>
<dbReference type="AlphaFoldDB" id="A0A0D2JEG8"/>
<accession>A0A0D2JEG8</accession>
<dbReference type="STRING" id="1429043.X474_13110"/>
<dbReference type="GO" id="GO:0005524">
    <property type="term" value="F:ATP binding"/>
    <property type="evidence" value="ECO:0007669"/>
    <property type="project" value="UniProtKB-KW"/>
</dbReference>
<proteinExistence type="predicted"/>
<keyword evidence="4" id="KW-1185">Reference proteome</keyword>